<proteinExistence type="predicted"/>
<accession>A0A812MNF5</accession>
<dbReference type="AlphaFoldDB" id="A0A812MNF5"/>
<organism evidence="2 3">
    <name type="scientific">Symbiodinium pilosum</name>
    <name type="common">Dinoflagellate</name>
    <dbReference type="NCBI Taxonomy" id="2952"/>
    <lineage>
        <taxon>Eukaryota</taxon>
        <taxon>Sar</taxon>
        <taxon>Alveolata</taxon>
        <taxon>Dinophyceae</taxon>
        <taxon>Suessiales</taxon>
        <taxon>Symbiodiniaceae</taxon>
        <taxon>Symbiodinium</taxon>
    </lineage>
</organism>
<dbReference type="OrthoDB" id="310506at2759"/>
<dbReference type="PANTHER" id="PTHR34649">
    <property type="entry name" value="CILIA- AND FLAGELLA-ASSOCIATED PROTEIN 99"/>
    <property type="match status" value="1"/>
</dbReference>
<evidence type="ECO:0000256" key="1">
    <source>
        <dbReference type="SAM" id="Coils"/>
    </source>
</evidence>
<dbReference type="PANTHER" id="PTHR34649:SF1">
    <property type="entry name" value="CILIA- AND FLAGELLA-ASSOCIATED PROTEIN 99"/>
    <property type="match status" value="1"/>
</dbReference>
<feature type="coiled-coil region" evidence="1">
    <location>
        <begin position="373"/>
        <end position="411"/>
    </location>
</feature>
<evidence type="ECO:0000313" key="3">
    <source>
        <dbReference type="Proteomes" id="UP000649617"/>
    </source>
</evidence>
<dbReference type="Proteomes" id="UP000649617">
    <property type="component" value="Unassembled WGS sequence"/>
</dbReference>
<reference evidence="2" key="1">
    <citation type="submission" date="2021-02" db="EMBL/GenBank/DDBJ databases">
        <authorList>
            <person name="Dougan E. K."/>
            <person name="Rhodes N."/>
            <person name="Thang M."/>
            <person name="Chan C."/>
        </authorList>
    </citation>
    <scope>NUCLEOTIDE SEQUENCE</scope>
</reference>
<evidence type="ECO:0000313" key="2">
    <source>
        <dbReference type="EMBL" id="CAE7272266.1"/>
    </source>
</evidence>
<protein>
    <submittedName>
        <fullName evidence="2">CFAP99 protein</fullName>
    </submittedName>
</protein>
<name>A0A812MNF5_SYMPI</name>
<feature type="coiled-coil region" evidence="1">
    <location>
        <begin position="565"/>
        <end position="596"/>
    </location>
</feature>
<dbReference type="EMBL" id="CAJNIZ010008813">
    <property type="protein sequence ID" value="CAE7272266.1"/>
    <property type="molecule type" value="Genomic_DNA"/>
</dbReference>
<keyword evidence="1" id="KW-0175">Coiled coil</keyword>
<sequence length="725" mass="85503">MDDAKFLQDPMVGEVELKFIHQVFYGCHRYSKLLKLFVTSFVFKVPAIAVRSEQSLYQVLAYLLFFRLEEMGLQDFRKFIFCGYGSPPAIFALLQYALDREELNNWVMQEWLKHYDPDYLDEDLLGKLHRRADDLRPLMDEIQLKATGVAKSGGQRGPGTVKSSKKLTEFEPFNLTAVKPRLIPEPEDAVLKDLTAHPVPSYINRTSLATIQDERKKQLEEEKAKVAAKYSTDDEFIFETANRRDYETLKTQLHEEAEKKTMAECTFQPKSNKRIIPSDDATVRHNMAQVLREDARVRQTMLAEHDLLKQYEAELHDASDFYAWQDRMRKKDFLEEEARTKERIIQTQLARDVATEAHEAATRMKTIQAEYQKKEIQVQLEAKEREYEVELEQKQKAVEQTSEDREKARIAEQEVLVVKQEHAEQRRRKKEIDLAKRKREEEYEMERKKEIIRQIRALERAPRESAKVFDRAEAPAHGFLEEMSYAELKERLKIMQVQHERSVEAKRERQLAKKVEKQELLTEKVQLLARVREQAKEHLLESRDHARKQRVAEEAKKDRHREDVLIEVAARLESKKREKKDAERKLRRELQEIATKQQFQLSSQDALESKKNADQVAGLNREVLRRQDRLLLEQRKQDHLKARAKDQLKKNVESDHKQYAEMQEAADRRTEKARRMDTAFKNEVADAYRHARDLQYSHESKHLEMCGHSANAYWKRCSSLPALHV</sequence>
<dbReference type="InterPro" id="IPR039341">
    <property type="entry name" value="CFAP99"/>
</dbReference>
<keyword evidence="3" id="KW-1185">Reference proteome</keyword>
<comment type="caution">
    <text evidence="2">The sequence shown here is derived from an EMBL/GenBank/DDBJ whole genome shotgun (WGS) entry which is preliminary data.</text>
</comment>
<gene>
    <name evidence="2" type="primary">CFAP99</name>
    <name evidence="2" type="ORF">SPIL2461_LOCUS6008</name>
</gene>